<dbReference type="HOGENOM" id="CLU_3085975_0_0_4"/>
<gene>
    <name evidence="2" type="ordered locus">Vapar_2430</name>
</gene>
<dbReference type="EMBL" id="CP001635">
    <property type="protein sequence ID" value="ACS19056.1"/>
    <property type="molecule type" value="Genomic_DNA"/>
</dbReference>
<proteinExistence type="predicted"/>
<feature type="region of interest" description="Disordered" evidence="1">
    <location>
        <begin position="1"/>
        <end position="21"/>
    </location>
</feature>
<evidence type="ECO:0000256" key="1">
    <source>
        <dbReference type="SAM" id="MobiDB-lite"/>
    </source>
</evidence>
<evidence type="ECO:0000313" key="2">
    <source>
        <dbReference type="EMBL" id="ACS19056.1"/>
    </source>
</evidence>
<organism evidence="2">
    <name type="scientific">Variovorax paradoxus (strain S110)</name>
    <dbReference type="NCBI Taxonomy" id="543728"/>
    <lineage>
        <taxon>Bacteria</taxon>
        <taxon>Pseudomonadati</taxon>
        <taxon>Pseudomonadota</taxon>
        <taxon>Betaproteobacteria</taxon>
        <taxon>Burkholderiales</taxon>
        <taxon>Comamonadaceae</taxon>
        <taxon>Variovorax</taxon>
    </lineage>
</organism>
<reference evidence="2" key="1">
    <citation type="submission" date="2009-06" db="EMBL/GenBank/DDBJ databases">
        <title>Complete sequence of chromosome 1 of Variovorax paradoxus S110.</title>
        <authorList>
            <consortium name="US DOE Joint Genome Institute"/>
            <person name="Lucas S."/>
            <person name="Copeland A."/>
            <person name="Lapidus A."/>
            <person name="Glavina del Rio T."/>
            <person name="Tice H."/>
            <person name="Bruce D."/>
            <person name="Goodwin L."/>
            <person name="Pitluck S."/>
            <person name="Chertkov O."/>
            <person name="Brettin T."/>
            <person name="Detter J.C."/>
            <person name="Han C."/>
            <person name="Larimer F."/>
            <person name="Land M."/>
            <person name="Hauser L."/>
            <person name="Kyrpides N."/>
            <person name="Ovchinnikova G."/>
            <person name="Orwin P."/>
            <person name="Leadbetter J.R."/>
            <person name="Spain J.C."/>
            <person name="Han J.I."/>
        </authorList>
    </citation>
    <scope>NUCLEOTIDE SEQUENCE</scope>
    <source>
        <strain evidence="2">S110</strain>
    </source>
</reference>
<accession>C5CJK3</accession>
<dbReference type="KEGG" id="vap:Vapar_2430"/>
<dbReference type="STRING" id="543728.Vapar_2430"/>
<protein>
    <submittedName>
        <fullName evidence="2">Uncharacterized protein</fullName>
    </submittedName>
</protein>
<sequence>MTTAPKLPEGLEPEHGDDWEDEPVCARCHGDGMDPWNDYLLDCPECQGRQQP</sequence>
<dbReference type="AlphaFoldDB" id="C5CJK3"/>
<name>C5CJK3_VARPS</name>